<dbReference type="InterPro" id="IPR050153">
    <property type="entry name" value="Metal_Ion_Import_ABC"/>
</dbReference>
<dbReference type="AlphaFoldDB" id="A0A6J5Z5G2"/>
<dbReference type="EMBL" id="CAESAN010000010">
    <property type="protein sequence ID" value="CAB4336362.1"/>
    <property type="molecule type" value="Genomic_DNA"/>
</dbReference>
<dbReference type="PANTHER" id="PTHR42734">
    <property type="entry name" value="METAL TRANSPORT SYSTEM ATP-BINDING PROTEIN TM_0124-RELATED"/>
    <property type="match status" value="1"/>
</dbReference>
<organism evidence="3">
    <name type="scientific">freshwater metagenome</name>
    <dbReference type="NCBI Taxonomy" id="449393"/>
    <lineage>
        <taxon>unclassified sequences</taxon>
        <taxon>metagenomes</taxon>
        <taxon>ecological metagenomes</taxon>
    </lineage>
</organism>
<accession>A0A6J5Z5G2</accession>
<dbReference type="SUPFAM" id="SSF52540">
    <property type="entry name" value="P-loop containing nucleoside triphosphate hydrolases"/>
    <property type="match status" value="1"/>
</dbReference>
<protein>
    <submittedName>
        <fullName evidence="3">Unannotated protein</fullName>
    </submittedName>
</protein>
<sequence length="108" mass="11781">MQDSPLLLLDEPFAGIDAPSAELLSALFDDLAAEGRGLLMATHDIEQARSWDLVLCCNRVQIAFGDPAEVLTREVIERTYGASLVELPGDRPLAITPPHHHDHGEEAK</sequence>
<evidence type="ECO:0000313" key="3">
    <source>
        <dbReference type="EMBL" id="CAB4336362.1"/>
    </source>
</evidence>
<name>A0A6J5Z5G2_9ZZZZ</name>
<keyword evidence="2" id="KW-0813">Transport</keyword>
<comment type="similarity">
    <text evidence="1">Belongs to the ABC transporter superfamily.</text>
</comment>
<reference evidence="3" key="1">
    <citation type="submission" date="2020-05" db="EMBL/GenBank/DDBJ databases">
        <authorList>
            <person name="Chiriac C."/>
            <person name="Salcher M."/>
            <person name="Ghai R."/>
            <person name="Kavagutti S V."/>
        </authorList>
    </citation>
    <scope>NUCLEOTIDE SEQUENCE</scope>
</reference>
<dbReference type="PANTHER" id="PTHR42734:SF5">
    <property type="entry name" value="IRON TRANSPORT SYSTEM ATP-BINDING PROTEIN HI_0361-RELATED"/>
    <property type="match status" value="1"/>
</dbReference>
<evidence type="ECO:0000256" key="2">
    <source>
        <dbReference type="ARBA" id="ARBA00022448"/>
    </source>
</evidence>
<proteinExistence type="inferred from homology"/>
<gene>
    <name evidence="3" type="ORF">UFOPK3547_00207</name>
</gene>
<dbReference type="InterPro" id="IPR027417">
    <property type="entry name" value="P-loop_NTPase"/>
</dbReference>
<dbReference type="Gene3D" id="3.40.50.300">
    <property type="entry name" value="P-loop containing nucleotide triphosphate hydrolases"/>
    <property type="match status" value="1"/>
</dbReference>
<evidence type="ECO:0000256" key="1">
    <source>
        <dbReference type="ARBA" id="ARBA00005417"/>
    </source>
</evidence>